<dbReference type="EMBL" id="PNQX01000003">
    <property type="protein sequence ID" value="PMQ18826.1"/>
    <property type="molecule type" value="Genomic_DNA"/>
</dbReference>
<evidence type="ECO:0000256" key="1">
    <source>
        <dbReference type="SAM" id="MobiDB-lite"/>
    </source>
</evidence>
<proteinExistence type="predicted"/>
<dbReference type="GeneID" id="303186530"/>
<feature type="region of interest" description="Disordered" evidence="1">
    <location>
        <begin position="1"/>
        <end position="37"/>
    </location>
</feature>
<dbReference type="Proteomes" id="UP000235739">
    <property type="component" value="Unassembled WGS sequence"/>
</dbReference>
<feature type="compositionally biased region" description="Basic and acidic residues" evidence="1">
    <location>
        <begin position="1"/>
        <end position="19"/>
    </location>
</feature>
<gene>
    <name evidence="2" type="ORF">CIK84_15655</name>
    <name evidence="3" type="ORF">CIK84_16195</name>
</gene>
<dbReference type="AlphaFoldDB" id="A0A2N7RYF3"/>
<dbReference type="EMBL" id="PNQX01000003">
    <property type="protein sequence ID" value="PMQ18914.1"/>
    <property type="molecule type" value="Genomic_DNA"/>
</dbReference>
<name>A0A2N7RYF3_9MICC</name>
<evidence type="ECO:0000313" key="4">
    <source>
        <dbReference type="Proteomes" id="UP000235739"/>
    </source>
</evidence>
<evidence type="ECO:0000313" key="3">
    <source>
        <dbReference type="EMBL" id="PMQ18914.1"/>
    </source>
</evidence>
<comment type="caution">
    <text evidence="3">The sequence shown here is derived from an EMBL/GenBank/DDBJ whole genome shotgun (WGS) entry which is preliminary data.</text>
</comment>
<organism evidence="3 4">
    <name type="scientific">Glutamicibacter arilaitensis</name>
    <dbReference type="NCBI Taxonomy" id="256701"/>
    <lineage>
        <taxon>Bacteria</taxon>
        <taxon>Bacillati</taxon>
        <taxon>Actinomycetota</taxon>
        <taxon>Actinomycetes</taxon>
        <taxon>Micrococcales</taxon>
        <taxon>Micrococcaceae</taxon>
        <taxon>Glutamicibacter</taxon>
    </lineage>
</organism>
<feature type="region of interest" description="Disordered" evidence="1">
    <location>
        <begin position="46"/>
        <end position="65"/>
    </location>
</feature>
<evidence type="ECO:0000313" key="2">
    <source>
        <dbReference type="EMBL" id="PMQ18826.1"/>
    </source>
</evidence>
<sequence>MRGKHDEQRQEHAEEHVEEGNLMGEQATGQWHPEGRTLEEDLELLASGEGTGWWDESGRPAPWPQDFLDPAAGWSQDGMLAVDWVQGAKVPERKSMRQLIEEWDGAQPPF</sequence>
<accession>A0A2N7RYF3</accession>
<reference evidence="3 4" key="1">
    <citation type="journal article" date="2017" name="Elife">
        <title>Extensive horizontal gene transfer in cheese-associated bacteria.</title>
        <authorList>
            <person name="Bonham K.S."/>
            <person name="Wolfe B.E."/>
            <person name="Dutton R.J."/>
        </authorList>
    </citation>
    <scope>NUCLEOTIDE SEQUENCE [LARGE SCALE GENOMIC DNA]</scope>
    <source>
        <strain evidence="3 4">JB182</strain>
    </source>
</reference>
<dbReference type="RefSeq" id="WP_013350274.1">
    <property type="nucleotide sequence ID" value="NZ_JBQQGH010000132.1"/>
</dbReference>
<protein>
    <submittedName>
        <fullName evidence="3">Uncharacterized protein</fullName>
    </submittedName>
</protein>